<proteinExistence type="predicted"/>
<feature type="non-terminal residue" evidence="1">
    <location>
        <position position="1"/>
    </location>
</feature>
<sequence>SYWNELGNNEYSCSDLFANLRKYKWNDYLFNMEYKKKSETPLSWCLIFEEEAPLIKLAIKLFSIMPSQAGYKRNFSILG</sequence>
<reference evidence="1 2" key="1">
    <citation type="submission" date="2021-06" db="EMBL/GenBank/DDBJ databases">
        <authorList>
            <person name="Kallberg Y."/>
            <person name="Tangrot J."/>
            <person name="Rosling A."/>
        </authorList>
    </citation>
    <scope>NUCLEOTIDE SEQUENCE [LARGE SCALE GENOMIC DNA]</scope>
    <source>
        <strain evidence="1 2">120-4 pot B 10/14</strain>
    </source>
</reference>
<dbReference type="EMBL" id="CAJVQB010051875">
    <property type="protein sequence ID" value="CAG8835641.1"/>
    <property type="molecule type" value="Genomic_DNA"/>
</dbReference>
<evidence type="ECO:0000313" key="1">
    <source>
        <dbReference type="EMBL" id="CAG8835641.1"/>
    </source>
</evidence>
<organism evidence="1 2">
    <name type="scientific">Gigaspora margarita</name>
    <dbReference type="NCBI Taxonomy" id="4874"/>
    <lineage>
        <taxon>Eukaryota</taxon>
        <taxon>Fungi</taxon>
        <taxon>Fungi incertae sedis</taxon>
        <taxon>Mucoromycota</taxon>
        <taxon>Glomeromycotina</taxon>
        <taxon>Glomeromycetes</taxon>
        <taxon>Diversisporales</taxon>
        <taxon>Gigasporaceae</taxon>
        <taxon>Gigaspora</taxon>
    </lineage>
</organism>
<name>A0ABN7WM01_GIGMA</name>
<dbReference type="Proteomes" id="UP000789901">
    <property type="component" value="Unassembled WGS sequence"/>
</dbReference>
<keyword evidence="2" id="KW-1185">Reference proteome</keyword>
<protein>
    <submittedName>
        <fullName evidence="1">42171_t:CDS:1</fullName>
    </submittedName>
</protein>
<comment type="caution">
    <text evidence="1">The sequence shown here is derived from an EMBL/GenBank/DDBJ whole genome shotgun (WGS) entry which is preliminary data.</text>
</comment>
<feature type="non-terminal residue" evidence="1">
    <location>
        <position position="79"/>
    </location>
</feature>
<accession>A0ABN7WM01</accession>
<evidence type="ECO:0000313" key="2">
    <source>
        <dbReference type="Proteomes" id="UP000789901"/>
    </source>
</evidence>
<gene>
    <name evidence="1" type="ORF">GMARGA_LOCUS32673</name>
</gene>